<feature type="compositionally biased region" description="Low complexity" evidence="1">
    <location>
        <begin position="394"/>
        <end position="410"/>
    </location>
</feature>
<sequence>MPSLCGGRRCSHYTRRRIGASVTVTRPKLVIAEERKDEDNDVNDSDENISPDAEKSEIRFALERRRGGDGNDDGSDNDNNNKKNSDSDDRGGGDRRGRDRGGGDNNQGRRNGQGGGSGGDNPGFPGGKDGRPPVFREENGKERFSDNGKESGNNGGGGSSNRQGDNNKGNNDNGGNGGNRSDNNNGGNGNNNGRGGGGNNGGKERGGGNSGGGDGKGGGRGGERGGNDRNSPGSSSDSPSPTPPPPPLPLPPPPPPLTVPTLETTTTTPEASTSTPEASITTPEATTTTPEVTTTTPVVVTTTSVVISTSTPIPETTVSLPPPEDTLTTIPAIPVFAEPSSITPLDPAVPTTSVVADPGSVLGTTQISVSLTASNVEGSSTPVPTQTVPASEIGNANDRGNNDSNNNNNNVQEKGLNATSERILIAAGAIGAFIVLCFVAWIFYRTMKKSKKSDRESNDKGGWLFRLTPRREEPATDNARSQNSVYEPKESLPVYNFANNNSMEAVGYYNQGKLYPMGSEGVAYPPMATLQAGRVIWQSPEGQPIPLTNILNQYPQPNDQEIDGNDVSSTLRSRMPDPYYNQSEFARQPSDAYNPAQRQVYRASEISSLSSGFGDGDIIMPPPNTMPKPPLAQIPNNDPTYRPFSWMSRAGADYKRDTVSTMTSDRPARFRTINSWVDQQKERVGRANSKTRASEDVPMVPAIPMQLDVTPRATER</sequence>
<dbReference type="OMA" id="THIIGQY"/>
<dbReference type="Proteomes" id="UP000054516">
    <property type="component" value="Unassembled WGS sequence"/>
</dbReference>
<keyword evidence="2" id="KW-0472">Membrane</keyword>
<dbReference type="STRING" id="77044.A0A1W2TLT2"/>
<organism evidence="3">
    <name type="scientific">Rosellinia necatrix</name>
    <name type="common">White root-rot fungus</name>
    <dbReference type="NCBI Taxonomy" id="77044"/>
    <lineage>
        <taxon>Eukaryota</taxon>
        <taxon>Fungi</taxon>
        <taxon>Dikarya</taxon>
        <taxon>Ascomycota</taxon>
        <taxon>Pezizomycotina</taxon>
        <taxon>Sordariomycetes</taxon>
        <taxon>Xylariomycetidae</taxon>
        <taxon>Xylariales</taxon>
        <taxon>Xylariaceae</taxon>
        <taxon>Rosellinia</taxon>
    </lineage>
</organism>
<feature type="compositionally biased region" description="Gly residues" evidence="1">
    <location>
        <begin position="186"/>
        <end position="220"/>
    </location>
</feature>
<feature type="region of interest" description="Disordered" evidence="1">
    <location>
        <begin position="31"/>
        <end position="293"/>
    </location>
</feature>
<keyword evidence="2" id="KW-0812">Transmembrane</keyword>
<feature type="compositionally biased region" description="Low complexity" evidence="1">
    <location>
        <begin position="228"/>
        <end position="239"/>
    </location>
</feature>
<evidence type="ECO:0000256" key="2">
    <source>
        <dbReference type="SAM" id="Phobius"/>
    </source>
</evidence>
<feature type="compositionally biased region" description="Pro residues" evidence="1">
    <location>
        <begin position="240"/>
        <end position="258"/>
    </location>
</feature>
<feature type="compositionally biased region" description="Gly residues" evidence="1">
    <location>
        <begin position="111"/>
        <end position="127"/>
    </location>
</feature>
<reference evidence="3" key="1">
    <citation type="submission" date="2016-03" db="EMBL/GenBank/DDBJ databases">
        <title>Draft genome sequence of Rosellinia necatrix.</title>
        <authorList>
            <person name="Kanematsu S."/>
        </authorList>
    </citation>
    <scope>NUCLEOTIDE SEQUENCE [LARGE SCALE GENOMIC DNA]</scope>
    <source>
        <strain evidence="3">W97</strain>
    </source>
</reference>
<dbReference type="EMBL" id="DF977457">
    <property type="protein sequence ID" value="GAP89263.2"/>
    <property type="molecule type" value="Genomic_DNA"/>
</dbReference>
<feature type="compositionally biased region" description="Basic and acidic residues" evidence="1">
    <location>
        <begin position="128"/>
        <end position="149"/>
    </location>
</feature>
<feature type="compositionally biased region" description="Low complexity" evidence="1">
    <location>
        <begin position="259"/>
        <end position="293"/>
    </location>
</feature>
<proteinExistence type="predicted"/>
<evidence type="ECO:0000313" key="3">
    <source>
        <dbReference type="EMBL" id="GAP89263.2"/>
    </source>
</evidence>
<feature type="region of interest" description="Disordered" evidence="1">
    <location>
        <begin position="452"/>
        <end position="485"/>
    </location>
</feature>
<gene>
    <name evidence="3" type="ORF">SAMD00023353_1200070</name>
</gene>
<feature type="compositionally biased region" description="Basic and acidic residues" evidence="1">
    <location>
        <begin position="52"/>
        <end position="69"/>
    </location>
</feature>
<dbReference type="OrthoDB" id="5411141at2759"/>
<feature type="compositionally biased region" description="Low complexity" evidence="1">
    <location>
        <begin position="160"/>
        <end position="171"/>
    </location>
</feature>
<feature type="compositionally biased region" description="Basic and acidic residues" evidence="1">
    <location>
        <begin position="79"/>
        <end position="102"/>
    </location>
</feature>
<accession>A0A1W2TLT2</accession>
<evidence type="ECO:0000256" key="1">
    <source>
        <dbReference type="SAM" id="MobiDB-lite"/>
    </source>
</evidence>
<feature type="compositionally biased region" description="Acidic residues" evidence="1">
    <location>
        <begin position="39"/>
        <end position="49"/>
    </location>
</feature>
<evidence type="ECO:0000313" key="4">
    <source>
        <dbReference type="Proteomes" id="UP000054516"/>
    </source>
</evidence>
<feature type="region of interest" description="Disordered" evidence="1">
    <location>
        <begin position="375"/>
        <end position="413"/>
    </location>
</feature>
<feature type="compositionally biased region" description="Polar residues" evidence="1">
    <location>
        <begin position="375"/>
        <end position="389"/>
    </location>
</feature>
<feature type="transmembrane region" description="Helical" evidence="2">
    <location>
        <begin position="423"/>
        <end position="444"/>
    </location>
</feature>
<dbReference type="AlphaFoldDB" id="A0A1W2TLT2"/>
<keyword evidence="2" id="KW-1133">Transmembrane helix</keyword>
<feature type="region of interest" description="Disordered" evidence="1">
    <location>
        <begin position="555"/>
        <end position="594"/>
    </location>
</feature>
<protein>
    <submittedName>
        <fullName evidence="3">Uncharacterized protein</fullName>
    </submittedName>
</protein>
<keyword evidence="4" id="KW-1185">Reference proteome</keyword>
<name>A0A1W2TLT2_ROSNE</name>